<dbReference type="PANTHER" id="PTHR11037">
    <property type="entry name" value="TRANSCRIPTION FACTOR CP2"/>
    <property type="match status" value="1"/>
</dbReference>
<proteinExistence type="inferred from homology"/>
<evidence type="ECO:0000256" key="3">
    <source>
        <dbReference type="ARBA" id="ARBA00023015"/>
    </source>
</evidence>
<evidence type="ECO:0000259" key="8">
    <source>
        <dbReference type="PROSITE" id="PS51968"/>
    </source>
</evidence>
<keyword evidence="5" id="KW-0804">Transcription</keyword>
<sequence length="533" mass="60954">MDIYEEKFSANNTWCIDDLDGGLAVDLINLQCVRQSTQLIDDHNPAYDMTEVLELPIFKHADLDSRELLQSLQSSLQESSNGSFNKLFQSSSLETNQLTRFYNENIYTIIMKAPTAPGRKVEEETLTWLNQGQPYEVIIQTSEDEKKKIIPGKMTEVVLSIGFHERQHQYFESEKYEEWLTNRPDVKMIELDMPMSLGVYNPVYVGQYTKEIEFKWDPSTDAHFFIKVNCLSSEFTKTKSGESGVVLRLQLDILGFDYPHKEPKYSAGCQIKVFRAKGANRKLKLEREKHDCLSKEESALLQPSQDITIFTKLDESKRMRRFNSETPIKKEGWSPNASPTYNTCNTFFTGSSQFESCNSSLASTPGVASPLPTLTASSTVEETETWLRYNRFQKYCSCFANFTGDDLLRLSRSDLIQLCGPADGIRLNNTLQARASRPLLTIYVSPECHQSDTGMREYHAMFLEQLTVEDLKRKIAKKCCIKEDCILSIVKQGPTGIHIHVDDEVIRNFADESHHVMEVLKEPDSELIKILLK</sequence>
<dbReference type="InterPro" id="IPR007604">
    <property type="entry name" value="CP2"/>
</dbReference>
<gene>
    <name evidence="10" type="primary">LOC101237804</name>
</gene>
<comment type="subcellular location">
    <subcellularLocation>
        <location evidence="1 7">Nucleus</location>
    </subcellularLocation>
</comment>
<dbReference type="InterPro" id="IPR040167">
    <property type="entry name" value="TF_CP2-like"/>
</dbReference>
<dbReference type="GeneID" id="101237804"/>
<feature type="domain" description="Grh/CP2 DB" evidence="8">
    <location>
        <begin position="103"/>
        <end position="339"/>
    </location>
</feature>
<dbReference type="PANTHER" id="PTHR11037:SF21">
    <property type="entry name" value="GEMINI, ISOFORM C"/>
    <property type="match status" value="1"/>
</dbReference>
<dbReference type="InterPro" id="IPR057520">
    <property type="entry name" value="GRHL1/CP2_C"/>
</dbReference>
<evidence type="ECO:0000256" key="6">
    <source>
        <dbReference type="ARBA" id="ARBA00023242"/>
    </source>
</evidence>
<evidence type="ECO:0000256" key="5">
    <source>
        <dbReference type="ARBA" id="ARBA00023163"/>
    </source>
</evidence>
<reference evidence="10" key="1">
    <citation type="submission" date="2025-08" db="UniProtKB">
        <authorList>
            <consortium name="RefSeq"/>
        </authorList>
    </citation>
    <scope>IDENTIFICATION</scope>
</reference>
<dbReference type="PROSITE" id="PS51968">
    <property type="entry name" value="GRH_CP2_DB"/>
    <property type="match status" value="1"/>
</dbReference>
<protein>
    <submittedName>
        <fullName evidence="10">Transcription factor CP2 isoform X3</fullName>
    </submittedName>
</protein>
<evidence type="ECO:0000256" key="4">
    <source>
        <dbReference type="ARBA" id="ARBA00023125"/>
    </source>
</evidence>
<keyword evidence="3" id="KW-0805">Transcription regulation</keyword>
<dbReference type="InterPro" id="IPR013761">
    <property type="entry name" value="SAM/pointed_sf"/>
</dbReference>
<organism evidence="9 10">
    <name type="scientific">Hydra vulgaris</name>
    <name type="common">Hydra</name>
    <name type="synonym">Hydra attenuata</name>
    <dbReference type="NCBI Taxonomy" id="6087"/>
    <lineage>
        <taxon>Eukaryota</taxon>
        <taxon>Metazoa</taxon>
        <taxon>Cnidaria</taxon>
        <taxon>Hydrozoa</taxon>
        <taxon>Hydroidolina</taxon>
        <taxon>Anthoathecata</taxon>
        <taxon>Aplanulata</taxon>
        <taxon>Hydridae</taxon>
        <taxon>Hydra</taxon>
    </lineage>
</organism>
<keyword evidence="4 7" id="KW-0238">DNA-binding</keyword>
<keyword evidence="9" id="KW-1185">Reference proteome</keyword>
<evidence type="ECO:0000256" key="1">
    <source>
        <dbReference type="ARBA" id="ARBA00004123"/>
    </source>
</evidence>
<keyword evidence="6 7" id="KW-0539">Nucleus</keyword>
<accession>A0ABM4CW25</accession>
<dbReference type="Gene3D" id="1.10.150.50">
    <property type="entry name" value="Transcription Factor, Ets-1"/>
    <property type="match status" value="1"/>
</dbReference>
<evidence type="ECO:0000313" key="10">
    <source>
        <dbReference type="RefSeq" id="XP_065666131.1"/>
    </source>
</evidence>
<evidence type="ECO:0000256" key="2">
    <source>
        <dbReference type="ARBA" id="ARBA00010852"/>
    </source>
</evidence>
<dbReference type="InterPro" id="IPR041418">
    <property type="entry name" value="SAM_3"/>
</dbReference>
<name>A0ABM4CW25_HYDVU</name>
<evidence type="ECO:0000256" key="7">
    <source>
        <dbReference type="PROSITE-ProRule" id="PRU01313"/>
    </source>
</evidence>
<dbReference type="SUPFAM" id="SSF47769">
    <property type="entry name" value="SAM/Pointed domain"/>
    <property type="match status" value="1"/>
</dbReference>
<evidence type="ECO:0000313" key="9">
    <source>
        <dbReference type="Proteomes" id="UP001652625"/>
    </source>
</evidence>
<dbReference type="Proteomes" id="UP001652625">
    <property type="component" value="Chromosome 11"/>
</dbReference>
<dbReference type="Pfam" id="PF04516">
    <property type="entry name" value="CP2"/>
    <property type="match status" value="1"/>
</dbReference>
<comment type="similarity">
    <text evidence="2">Belongs to the grh/CP2 family. CP2 subfamily.</text>
</comment>
<dbReference type="RefSeq" id="XP_065666131.1">
    <property type="nucleotide sequence ID" value="XM_065810059.1"/>
</dbReference>
<dbReference type="Pfam" id="PF25416">
    <property type="entry name" value="GRHL1_C"/>
    <property type="match status" value="1"/>
</dbReference>
<dbReference type="Pfam" id="PF18016">
    <property type="entry name" value="SAM_3"/>
    <property type="match status" value="1"/>
</dbReference>